<dbReference type="InterPro" id="IPR001254">
    <property type="entry name" value="Trypsin_dom"/>
</dbReference>
<dbReference type="PANTHER" id="PTHR24264">
    <property type="entry name" value="TRYPSIN-RELATED"/>
    <property type="match status" value="1"/>
</dbReference>
<evidence type="ECO:0000313" key="7">
    <source>
        <dbReference type="EMBL" id="KAK2184542.1"/>
    </source>
</evidence>
<evidence type="ECO:0000256" key="1">
    <source>
        <dbReference type="ARBA" id="ARBA00022670"/>
    </source>
</evidence>
<dbReference type="Proteomes" id="UP001209878">
    <property type="component" value="Unassembled WGS sequence"/>
</dbReference>
<name>A0AAD9NY20_RIDPI</name>
<gene>
    <name evidence="7" type="ORF">NP493_263g03033</name>
</gene>
<evidence type="ECO:0000313" key="8">
    <source>
        <dbReference type="Proteomes" id="UP001209878"/>
    </source>
</evidence>
<dbReference type="GO" id="GO:0004252">
    <property type="term" value="F:serine-type endopeptidase activity"/>
    <property type="evidence" value="ECO:0007669"/>
    <property type="project" value="InterPro"/>
</dbReference>
<keyword evidence="3" id="KW-0720">Serine protease</keyword>
<dbReference type="SUPFAM" id="SSF50494">
    <property type="entry name" value="Trypsin-like serine proteases"/>
    <property type="match status" value="1"/>
</dbReference>
<evidence type="ECO:0000256" key="2">
    <source>
        <dbReference type="ARBA" id="ARBA00022801"/>
    </source>
</evidence>
<evidence type="ECO:0000256" key="5">
    <source>
        <dbReference type="ARBA" id="ARBA00024195"/>
    </source>
</evidence>
<accession>A0AAD9NY20</accession>
<dbReference type="Pfam" id="PF00089">
    <property type="entry name" value="Trypsin"/>
    <property type="match status" value="1"/>
</dbReference>
<dbReference type="GO" id="GO:0005615">
    <property type="term" value="C:extracellular space"/>
    <property type="evidence" value="ECO:0007669"/>
    <property type="project" value="TreeGrafter"/>
</dbReference>
<dbReference type="EMBL" id="JAODUO010000262">
    <property type="protein sequence ID" value="KAK2184542.1"/>
    <property type="molecule type" value="Genomic_DNA"/>
</dbReference>
<reference evidence="7" key="1">
    <citation type="journal article" date="2023" name="Mol. Biol. Evol.">
        <title>Third-Generation Sequencing Reveals the Adaptive Role of the Epigenome in Three Deep-Sea Polychaetes.</title>
        <authorList>
            <person name="Perez M."/>
            <person name="Aroh O."/>
            <person name="Sun Y."/>
            <person name="Lan Y."/>
            <person name="Juniper S.K."/>
            <person name="Young C.R."/>
            <person name="Angers B."/>
            <person name="Qian P.Y."/>
        </authorList>
    </citation>
    <scope>NUCLEOTIDE SEQUENCE</scope>
    <source>
        <strain evidence="7">R07B-5</strain>
    </source>
</reference>
<dbReference type="PROSITE" id="PS00135">
    <property type="entry name" value="TRYPSIN_SER"/>
    <property type="match status" value="1"/>
</dbReference>
<dbReference type="InterPro" id="IPR043504">
    <property type="entry name" value="Peptidase_S1_PA_chymotrypsin"/>
</dbReference>
<dbReference type="GO" id="GO:0006508">
    <property type="term" value="P:proteolysis"/>
    <property type="evidence" value="ECO:0007669"/>
    <property type="project" value="UniProtKB-KW"/>
</dbReference>
<keyword evidence="4" id="KW-1015">Disulfide bond</keyword>
<comment type="caution">
    <text evidence="7">The sequence shown here is derived from an EMBL/GenBank/DDBJ whole genome shotgun (WGS) entry which is preliminary data.</text>
</comment>
<keyword evidence="1" id="KW-0645">Protease</keyword>
<proteinExistence type="inferred from homology"/>
<dbReference type="InterPro" id="IPR050127">
    <property type="entry name" value="Serine_Proteases_S1"/>
</dbReference>
<evidence type="ECO:0000259" key="6">
    <source>
        <dbReference type="PROSITE" id="PS50240"/>
    </source>
</evidence>
<dbReference type="FunFam" id="2.40.10.10:FF:000002">
    <property type="entry name" value="Transmembrane protease serine"/>
    <property type="match status" value="1"/>
</dbReference>
<dbReference type="InterPro" id="IPR009003">
    <property type="entry name" value="Peptidase_S1_PA"/>
</dbReference>
<feature type="domain" description="Peptidase S1" evidence="6">
    <location>
        <begin position="1"/>
        <end position="112"/>
    </location>
</feature>
<protein>
    <recommendedName>
        <fullName evidence="6">Peptidase S1 domain-containing protein</fullName>
    </recommendedName>
</protein>
<dbReference type="PANTHER" id="PTHR24264:SF54">
    <property type="entry name" value="PEPTIDASE S1 DOMAIN-CONTAINING PROTEIN"/>
    <property type="match status" value="1"/>
</dbReference>
<evidence type="ECO:0000256" key="3">
    <source>
        <dbReference type="ARBA" id="ARBA00022825"/>
    </source>
</evidence>
<dbReference type="AlphaFoldDB" id="A0AAD9NY20"/>
<evidence type="ECO:0000256" key="4">
    <source>
        <dbReference type="ARBA" id="ARBA00023157"/>
    </source>
</evidence>
<dbReference type="PROSITE" id="PS50240">
    <property type="entry name" value="TRYPSIN_DOM"/>
    <property type="match status" value="1"/>
</dbReference>
<keyword evidence="8" id="KW-1185">Reference proteome</keyword>
<dbReference type="InterPro" id="IPR033116">
    <property type="entry name" value="TRYPSIN_SER"/>
</dbReference>
<dbReference type="SMART" id="SM00020">
    <property type="entry name" value="Tryp_SPc"/>
    <property type="match status" value="1"/>
</dbReference>
<organism evidence="7 8">
    <name type="scientific">Ridgeia piscesae</name>
    <name type="common">Tubeworm</name>
    <dbReference type="NCBI Taxonomy" id="27915"/>
    <lineage>
        <taxon>Eukaryota</taxon>
        <taxon>Metazoa</taxon>
        <taxon>Spiralia</taxon>
        <taxon>Lophotrochozoa</taxon>
        <taxon>Annelida</taxon>
        <taxon>Polychaeta</taxon>
        <taxon>Sedentaria</taxon>
        <taxon>Canalipalpata</taxon>
        <taxon>Sabellida</taxon>
        <taxon>Siboglinidae</taxon>
        <taxon>Ridgeia</taxon>
    </lineage>
</organism>
<dbReference type="Gene3D" id="2.40.10.10">
    <property type="entry name" value="Trypsin-like serine proteases"/>
    <property type="match status" value="1"/>
</dbReference>
<keyword evidence="2" id="KW-0378">Hydrolase</keyword>
<comment type="similarity">
    <text evidence="5">Belongs to the peptidase S1 family. CLIP subfamily.</text>
</comment>
<dbReference type="CDD" id="cd00190">
    <property type="entry name" value="Tryp_SPc"/>
    <property type="match status" value="1"/>
</dbReference>
<sequence>MAPQCYTCTLSSAGTGDRTVLRQVSLPIVDTPTCRTYYPGQITDVMFCAGLREGGKDTCQGDSGGPLVCRTGSGPWSLYGVTSWGQGCGIRRKLGVYTRVSEFRLWIDQTINGTAPVNPCKGETAILTGQTGVFGTVGNTYDNNAKCRWMIRVREGLVR</sequence>